<evidence type="ECO:0000259" key="2">
    <source>
        <dbReference type="Pfam" id="PF13509"/>
    </source>
</evidence>
<evidence type="ECO:0000259" key="3">
    <source>
        <dbReference type="Pfam" id="PF17783"/>
    </source>
</evidence>
<dbReference type="InterPro" id="IPR014464">
    <property type="entry name" value="CvfB_fam"/>
</dbReference>
<gene>
    <name evidence="4" type="ORF">GCM10007877_08210</name>
</gene>
<reference evidence="4 5" key="1">
    <citation type="journal article" date="2014" name="Int. J. Syst. Evol. Microbiol.">
        <title>Complete genome sequence of Corynebacterium casei LMG S-19264T (=DSM 44701T), isolated from a smear-ripened cheese.</title>
        <authorList>
            <consortium name="US DOE Joint Genome Institute (JGI-PGF)"/>
            <person name="Walter F."/>
            <person name="Albersmeier A."/>
            <person name="Kalinowski J."/>
            <person name="Ruckert C."/>
        </authorList>
    </citation>
    <scope>NUCLEOTIDE SEQUENCE [LARGE SCALE GENOMIC DNA]</scope>
    <source>
        <strain evidence="4 5">NBRC 110095</strain>
    </source>
</reference>
<dbReference type="RefSeq" id="WP_232592767.1">
    <property type="nucleotide sequence ID" value="NZ_BSPD01000021.1"/>
</dbReference>
<dbReference type="InterPro" id="IPR040764">
    <property type="entry name" value="CvfB_WH"/>
</dbReference>
<evidence type="ECO:0000313" key="4">
    <source>
        <dbReference type="EMBL" id="GLS25107.1"/>
    </source>
</evidence>
<proteinExistence type="inferred from homology"/>
<dbReference type="InterPro" id="IPR012340">
    <property type="entry name" value="NA-bd_OB-fold"/>
</dbReference>
<evidence type="ECO:0000313" key="5">
    <source>
        <dbReference type="Proteomes" id="UP001156870"/>
    </source>
</evidence>
<dbReference type="Gene3D" id="2.40.50.140">
    <property type="entry name" value="Nucleic acid-binding proteins"/>
    <property type="match status" value="1"/>
</dbReference>
<dbReference type="EMBL" id="BSPD01000021">
    <property type="protein sequence ID" value="GLS25107.1"/>
    <property type="molecule type" value="Genomic_DNA"/>
</dbReference>
<dbReference type="AlphaFoldDB" id="A0AA37T9C6"/>
<keyword evidence="5" id="KW-1185">Reference proteome</keyword>
<dbReference type="Pfam" id="PF17783">
    <property type="entry name" value="WHD_CvfB"/>
    <property type="match status" value="1"/>
</dbReference>
<comment type="similarity">
    <text evidence="1">Belongs to the CvfB family.</text>
</comment>
<organism evidence="4 5">
    <name type="scientific">Marinibactrum halimedae</name>
    <dbReference type="NCBI Taxonomy" id="1444977"/>
    <lineage>
        <taxon>Bacteria</taxon>
        <taxon>Pseudomonadati</taxon>
        <taxon>Pseudomonadota</taxon>
        <taxon>Gammaproteobacteria</taxon>
        <taxon>Cellvibrionales</taxon>
        <taxon>Cellvibrionaceae</taxon>
        <taxon>Marinibactrum</taxon>
    </lineage>
</organism>
<dbReference type="PANTHER" id="PTHR37296">
    <property type="entry name" value="CONSERVED VIRULENCE FACTOR B"/>
    <property type="match status" value="1"/>
</dbReference>
<dbReference type="Pfam" id="PF13509">
    <property type="entry name" value="S1_2"/>
    <property type="match status" value="2"/>
</dbReference>
<dbReference type="Proteomes" id="UP001156870">
    <property type="component" value="Unassembled WGS sequence"/>
</dbReference>
<dbReference type="PIRSF" id="PIRSF012524">
    <property type="entry name" value="YitL_S1"/>
    <property type="match status" value="1"/>
</dbReference>
<dbReference type="InterPro" id="IPR039566">
    <property type="entry name" value="CvfB_S1_st"/>
</dbReference>
<protein>
    <recommendedName>
        <fullName evidence="6">GntR family transcriptional regulator</fullName>
    </recommendedName>
</protein>
<comment type="caution">
    <text evidence="4">The sequence shown here is derived from an EMBL/GenBank/DDBJ whole genome shotgun (WGS) entry which is preliminary data.</text>
</comment>
<evidence type="ECO:0008006" key="6">
    <source>
        <dbReference type="Google" id="ProtNLM"/>
    </source>
</evidence>
<feature type="domain" description="Conserved virulence factor B-like winged helix" evidence="3">
    <location>
        <begin position="218"/>
        <end position="275"/>
    </location>
</feature>
<feature type="domain" description="Conserved virulence factor B first S1" evidence="2">
    <location>
        <begin position="4"/>
        <end position="63"/>
    </location>
</feature>
<sequence length="276" mass="31296">MVEVGRLNRLQVVKAVDFGVFLYAEELDNVLLPKRYVPENTQIGDMLDVFIYLDSEDDYIATTETPRVMVGECAYLKVTDVNRMGAFMDWGLPKDLLVPFSEQHMRFEVGQSHMVYVYVDAATDRIVASSKLNRHLPERFGVFKPGQAVQLQVWGKSELGYKVVIENSHLGLLFRDDAFRPVRFGEKIEGYIKSIRPDGKINVSLQLPAGQGRDELCEKILEYLEAHGGVSDLGDKADPKEVHRLFRVSKNNYKKALGKLYKGKKINITPEGITLL</sequence>
<evidence type="ECO:0000256" key="1">
    <source>
        <dbReference type="PIRNR" id="PIRNR012524"/>
    </source>
</evidence>
<dbReference type="InterPro" id="IPR036388">
    <property type="entry name" value="WH-like_DNA-bd_sf"/>
</dbReference>
<name>A0AA37T9C6_9GAMM</name>
<feature type="domain" description="Conserved virulence factor B first S1" evidence="2">
    <location>
        <begin position="70"/>
        <end position="129"/>
    </location>
</feature>
<dbReference type="Gene3D" id="1.10.10.10">
    <property type="entry name" value="Winged helix-like DNA-binding domain superfamily/Winged helix DNA-binding domain"/>
    <property type="match status" value="1"/>
</dbReference>
<accession>A0AA37T9C6</accession>
<dbReference type="PANTHER" id="PTHR37296:SF1">
    <property type="entry name" value="CONSERVED VIRULENCE FACTOR B"/>
    <property type="match status" value="1"/>
</dbReference>